<proteinExistence type="inferred from homology"/>
<dbReference type="Proteomes" id="UP000290287">
    <property type="component" value="Unassembled WGS sequence"/>
</dbReference>
<dbReference type="GO" id="GO:0016614">
    <property type="term" value="F:oxidoreductase activity, acting on CH-OH group of donors"/>
    <property type="evidence" value="ECO:0007669"/>
    <property type="project" value="InterPro"/>
</dbReference>
<dbReference type="PANTHER" id="PTHR46056">
    <property type="entry name" value="LONG-CHAIN-ALCOHOL OXIDASE"/>
    <property type="match status" value="1"/>
</dbReference>
<dbReference type="OrthoDB" id="9787779at2"/>
<comment type="caution">
    <text evidence="6">The sequence shown here is derived from an EMBL/GenBank/DDBJ whole genome shotgun (WGS) entry which is preliminary data.</text>
</comment>
<dbReference type="SUPFAM" id="SSF51905">
    <property type="entry name" value="FAD/NAD(P)-binding domain"/>
    <property type="match status" value="1"/>
</dbReference>
<keyword evidence="2" id="KW-0285">Flavoprotein</keyword>
<evidence type="ECO:0000259" key="5">
    <source>
        <dbReference type="PROSITE" id="PS50993"/>
    </source>
</evidence>
<dbReference type="PANTHER" id="PTHR46056:SF12">
    <property type="entry name" value="LONG-CHAIN-ALCOHOL OXIDASE"/>
    <property type="match status" value="1"/>
</dbReference>
<dbReference type="RefSeq" id="WP_129123764.1">
    <property type="nucleotide sequence ID" value="NZ_PEIB01000034.1"/>
</dbReference>
<organism evidence="6 7">
    <name type="scientific">Veronia nyctiphanis</name>
    <dbReference type="NCBI Taxonomy" id="1278244"/>
    <lineage>
        <taxon>Bacteria</taxon>
        <taxon>Pseudomonadati</taxon>
        <taxon>Pseudomonadota</taxon>
        <taxon>Gammaproteobacteria</taxon>
        <taxon>Vibrionales</taxon>
        <taxon>Vibrionaceae</taxon>
        <taxon>Veronia</taxon>
    </lineage>
</organism>
<feature type="domain" description="Nidogen G2 beta-barrel" evidence="5">
    <location>
        <begin position="171"/>
        <end position="223"/>
    </location>
</feature>
<keyword evidence="4" id="KW-0560">Oxidoreductase</keyword>
<dbReference type="InterPro" id="IPR036188">
    <property type="entry name" value="FAD/NAD-bd_sf"/>
</dbReference>
<reference evidence="6 7" key="1">
    <citation type="submission" date="2017-10" db="EMBL/GenBank/DDBJ databases">
        <title>Nyctiphanis sp. nov., isolated from the stomach of the euphausiid Nyctiphanes simplex (Hansen, 1911) in the Gulf of California.</title>
        <authorList>
            <person name="Gomez-Gil B."/>
            <person name="Aguilar-Mendez M."/>
            <person name="Lopez-Cortes A."/>
            <person name="Gomez-Gutierrez J."/>
            <person name="Roque A."/>
            <person name="Lang E."/>
            <person name="Gonzalez-Castillo A."/>
        </authorList>
    </citation>
    <scope>NUCLEOTIDE SEQUENCE [LARGE SCALE GENOMIC DNA]</scope>
    <source>
        <strain evidence="6 7">CAIM 600</strain>
    </source>
</reference>
<evidence type="ECO:0000313" key="7">
    <source>
        <dbReference type="Proteomes" id="UP000290287"/>
    </source>
</evidence>
<sequence length="223" mass="24225">MMTSFNDHAVNLDGMGYGCKIETAPLHTGLLAATLPWRGGESHKKLMLEMPYYAAFAVINRDRHGGSVSVDREGKPSVSYRKHRKDHQHSLHGVATAAALHSSAGAEKIIVNHHSGITFQPSEHTRRVQGTSQIDAYLQRIRALNWAPNAVPSFSAHQMGSCRMGGNEKSSPVRPDGRLWGVSNLYVADTSLFPSASGINPMITAQSLARHIALNIVPESVGR</sequence>
<protein>
    <recommendedName>
        <fullName evidence="5">Nidogen G2 beta-barrel domain-containing protein</fullName>
    </recommendedName>
</protein>
<dbReference type="InterPro" id="IPR007867">
    <property type="entry name" value="GMC_OxRtase_C"/>
</dbReference>
<keyword evidence="3" id="KW-0274">FAD</keyword>
<dbReference type="Pfam" id="PF05199">
    <property type="entry name" value="GMC_oxred_C"/>
    <property type="match status" value="1"/>
</dbReference>
<evidence type="ECO:0000256" key="1">
    <source>
        <dbReference type="ARBA" id="ARBA00010790"/>
    </source>
</evidence>
<dbReference type="EMBL" id="PEIB01000034">
    <property type="protein sequence ID" value="RXJ71687.1"/>
    <property type="molecule type" value="Genomic_DNA"/>
</dbReference>
<evidence type="ECO:0000256" key="2">
    <source>
        <dbReference type="ARBA" id="ARBA00022630"/>
    </source>
</evidence>
<dbReference type="AlphaFoldDB" id="A0A4Q0YLL3"/>
<evidence type="ECO:0000256" key="3">
    <source>
        <dbReference type="ARBA" id="ARBA00022827"/>
    </source>
</evidence>
<keyword evidence="7" id="KW-1185">Reference proteome</keyword>
<comment type="similarity">
    <text evidence="1">Belongs to the GMC oxidoreductase family.</text>
</comment>
<evidence type="ECO:0000256" key="4">
    <source>
        <dbReference type="ARBA" id="ARBA00023002"/>
    </source>
</evidence>
<name>A0A4Q0YLL3_9GAMM</name>
<evidence type="ECO:0000313" key="6">
    <source>
        <dbReference type="EMBL" id="RXJ71687.1"/>
    </source>
</evidence>
<dbReference type="Gene3D" id="3.50.50.60">
    <property type="entry name" value="FAD/NAD(P)-binding domain"/>
    <property type="match status" value="1"/>
</dbReference>
<dbReference type="PROSITE" id="PS50993">
    <property type="entry name" value="NIDOGEN_G2"/>
    <property type="match status" value="1"/>
</dbReference>
<accession>A0A4Q0YLL3</accession>
<dbReference type="InterPro" id="IPR006605">
    <property type="entry name" value="G2_nidogen/fibulin_G2F"/>
</dbReference>
<gene>
    <name evidence="6" type="ORF">CS022_20325</name>
</gene>